<evidence type="ECO:0000256" key="8">
    <source>
        <dbReference type="SAM" id="Coils"/>
    </source>
</evidence>
<dbReference type="InterPro" id="IPR000432">
    <property type="entry name" value="DNA_mismatch_repair_MutS_C"/>
</dbReference>
<dbReference type="InterPro" id="IPR036063">
    <property type="entry name" value="Smr_dom_sf"/>
</dbReference>
<dbReference type="GO" id="GO:0004519">
    <property type="term" value="F:endonuclease activity"/>
    <property type="evidence" value="ECO:0007669"/>
    <property type="project" value="UniProtKB-UniRule"/>
</dbReference>
<feature type="coiled-coil region" evidence="8">
    <location>
        <begin position="524"/>
        <end position="601"/>
    </location>
</feature>
<evidence type="ECO:0000256" key="7">
    <source>
        <dbReference type="HAMAP-Rule" id="MF_00092"/>
    </source>
</evidence>
<proteinExistence type="inferred from homology"/>
<dbReference type="Pfam" id="PF01713">
    <property type="entry name" value="Smr"/>
    <property type="match status" value="1"/>
</dbReference>
<dbReference type="SMART" id="SM00463">
    <property type="entry name" value="SMR"/>
    <property type="match status" value="1"/>
</dbReference>
<dbReference type="SUPFAM" id="SSF48334">
    <property type="entry name" value="DNA repair protein MutS, domain III"/>
    <property type="match status" value="1"/>
</dbReference>
<dbReference type="SMART" id="SM00533">
    <property type="entry name" value="MUTSd"/>
    <property type="match status" value="1"/>
</dbReference>
<keyword evidence="4 7" id="KW-0067">ATP-binding</keyword>
<feature type="domain" description="Smr" evidence="9">
    <location>
        <begin position="709"/>
        <end position="784"/>
    </location>
</feature>
<keyword evidence="2 7" id="KW-0547">Nucleotide-binding</keyword>
<evidence type="ECO:0000256" key="4">
    <source>
        <dbReference type="ARBA" id="ARBA00022840"/>
    </source>
</evidence>
<dbReference type="GO" id="GO:0043023">
    <property type="term" value="F:ribosomal large subunit binding"/>
    <property type="evidence" value="ECO:0007669"/>
    <property type="project" value="UniProtKB-UniRule"/>
</dbReference>
<comment type="function">
    <text evidence="7">Acts as a ribosome collision sensor, splitting the ribosome into its 2 subunits. Detects stalled/collided 70S ribosomes which it binds and splits by an ATP-hydrolysis driven conformational change. Acts upstream of the ribosome quality control system (RQC), a ribosome-associated complex that mediates the extraction of incompletely synthesized nascent chains from stalled ribosomes and their subsequent degradation. Probably generates substrates for RQC.</text>
</comment>
<feature type="binding site" evidence="7">
    <location>
        <begin position="336"/>
        <end position="343"/>
    </location>
    <ligand>
        <name>ATP</name>
        <dbReference type="ChEBI" id="CHEBI:30616"/>
    </ligand>
</feature>
<dbReference type="NCBIfam" id="TIGR01069">
    <property type="entry name" value="mutS2"/>
    <property type="match status" value="1"/>
</dbReference>
<dbReference type="GO" id="GO:0140664">
    <property type="term" value="F:ATP-dependent DNA damage sensor activity"/>
    <property type="evidence" value="ECO:0007669"/>
    <property type="project" value="InterPro"/>
</dbReference>
<dbReference type="FunFam" id="3.40.50.300:FF:000830">
    <property type="entry name" value="Endonuclease MutS2"/>
    <property type="match status" value="1"/>
</dbReference>
<protein>
    <recommendedName>
        <fullName evidence="7">Endonuclease MutS2</fullName>
        <ecNumber evidence="7">3.1.-.-</ecNumber>
    </recommendedName>
    <alternativeName>
        <fullName evidence="7">Ribosome-associated protein quality control-upstream factor</fullName>
        <shortName evidence="7">RQC-upstream factor</shortName>
        <shortName evidence="7">RqcU</shortName>
        <ecNumber evidence="7">3.6.4.-</ecNumber>
    </alternativeName>
</protein>
<dbReference type="InterPro" id="IPR005747">
    <property type="entry name" value="MutS2"/>
</dbReference>
<dbReference type="AlphaFoldDB" id="A0A1Q8Q5L3"/>
<dbReference type="PROSITE" id="PS00486">
    <property type="entry name" value="DNA_MISMATCH_REPAIR_2"/>
    <property type="match status" value="1"/>
</dbReference>
<gene>
    <name evidence="7" type="primary">mutS2</name>
    <name evidence="7" type="synonym">rqcU</name>
    <name evidence="10" type="ORF">BTO30_08285</name>
</gene>
<dbReference type="PANTHER" id="PTHR48466">
    <property type="entry name" value="OS10G0509000 PROTEIN-RELATED"/>
    <property type="match status" value="1"/>
</dbReference>
<dbReference type="OrthoDB" id="9808166at2"/>
<dbReference type="EC" id="3.1.-.-" evidence="7"/>
<keyword evidence="7 10" id="KW-0255">Endonuclease</keyword>
<dbReference type="SMART" id="SM00534">
    <property type="entry name" value="MUTSac"/>
    <property type="match status" value="1"/>
</dbReference>
<dbReference type="GO" id="GO:0045910">
    <property type="term" value="P:negative regulation of DNA recombination"/>
    <property type="evidence" value="ECO:0007669"/>
    <property type="project" value="InterPro"/>
</dbReference>
<keyword evidence="7" id="KW-0540">Nuclease</keyword>
<dbReference type="Pfam" id="PF00488">
    <property type="entry name" value="MutS_V"/>
    <property type="match status" value="1"/>
</dbReference>
<dbReference type="PIRSF" id="PIRSF005814">
    <property type="entry name" value="MutS_YshD"/>
    <property type="match status" value="1"/>
</dbReference>
<dbReference type="STRING" id="1714264.BTO30_08285"/>
<dbReference type="Gene3D" id="3.40.50.300">
    <property type="entry name" value="P-loop containing nucleotide triphosphate hydrolases"/>
    <property type="match status" value="1"/>
</dbReference>
<sequence>MNEKVLATLEYNKIIEKLAHHASSEVGRSFAENLKPSLDAEEVQLLLDETEEAAAVIRIKGNVPLDGIYDIRPHAKRAQIGGTLSGVELVRIASTIFASRQIRSFIEDVRSEGQVTLRILPEKTAVIPVLTDLEHKIKRTVDENGRVLDSASDELRHIRHGMRSAESRIRSKLESLTRGQSAQKMLSDAIVTIRNDRYVIPVKQEYRSHYGGIVHDQSSSGQTLFVEPASVVNLNNELRELTVKEQYEVEKILRELTVETAEHAPSLFTMMKMLSEIDFIFTKGKFARSMNATKPLINEDGYIHYIQARHPLLPADEAVPSDIEIGRDYTAIVITGPNTGGKTVTLKTTGLSVLMAQSGLFIPAEDGSETAIFQSVFADIGDEQSIEQNLSTFSSHMVNISGILKEVTHESLVLFDELGSGTDPQEGSALAIAILDDVIARGARIIATTHYPELKAYGYNRDNVINASVEFDVETLSPTYRLLIGIPGRSNAFEISKRIGLDPGIIERARSMIGADSHEVDNMIAALDASRRQAERDAQDAREYLRDTEKLHRDLQKEVIAYHEQKEKMEEKARAEAAEIIEKARAEAEEVMRDLRALRLAGGANVKEHELIEARKRLEGAIPEPKQKTPAVEPAKRLWKPGDEVKVLSFGQKGNIIEKAADDEWIVQMGIIKMKVAESDMQFIKSEKKKEPKPIATIRGRGHHVSPELDLRGERYEDALNRVEKYLDDALLAGYHQVSIIHGKGTGALMKGVRGYLTKHRMVKSIRFGEAGEGGLGVTVAELK</sequence>
<keyword evidence="1 7" id="KW-0699">rRNA-binding</keyword>
<dbReference type="InterPro" id="IPR007696">
    <property type="entry name" value="DNA_mismatch_repair_MutS_core"/>
</dbReference>
<dbReference type="InterPro" id="IPR002625">
    <property type="entry name" value="Smr_dom"/>
</dbReference>
<dbReference type="GO" id="GO:0072344">
    <property type="term" value="P:rescue of stalled ribosome"/>
    <property type="evidence" value="ECO:0007669"/>
    <property type="project" value="UniProtKB-UniRule"/>
</dbReference>
<dbReference type="InterPro" id="IPR045076">
    <property type="entry name" value="MutS"/>
</dbReference>
<dbReference type="GO" id="GO:0030983">
    <property type="term" value="F:mismatched DNA binding"/>
    <property type="evidence" value="ECO:0007669"/>
    <property type="project" value="InterPro"/>
</dbReference>
<dbReference type="PANTHER" id="PTHR48466:SF2">
    <property type="entry name" value="OS10G0509000 PROTEIN"/>
    <property type="match status" value="1"/>
</dbReference>
<dbReference type="PROSITE" id="PS50828">
    <property type="entry name" value="SMR"/>
    <property type="match status" value="1"/>
</dbReference>
<evidence type="ECO:0000256" key="6">
    <source>
        <dbReference type="ARBA" id="ARBA00023125"/>
    </source>
</evidence>
<dbReference type="HAMAP" id="MF_00092">
    <property type="entry name" value="MutS2"/>
    <property type="match status" value="1"/>
</dbReference>
<keyword evidence="5 7" id="KW-0694">RNA-binding</keyword>
<dbReference type="Gene3D" id="3.30.1370.110">
    <property type="match status" value="1"/>
</dbReference>
<dbReference type="InterPro" id="IPR027417">
    <property type="entry name" value="P-loop_NTPase"/>
</dbReference>
<keyword evidence="3 7" id="KW-0378">Hydrolase</keyword>
<evidence type="ECO:0000256" key="5">
    <source>
        <dbReference type="ARBA" id="ARBA00022884"/>
    </source>
</evidence>
<dbReference type="EC" id="3.6.4.-" evidence="7"/>
<evidence type="ECO:0000256" key="2">
    <source>
        <dbReference type="ARBA" id="ARBA00022741"/>
    </source>
</evidence>
<comment type="subunit">
    <text evidence="7">Homodimer. Binds to stalled ribosomes, contacting rRNA.</text>
</comment>
<dbReference type="RefSeq" id="WP_075398261.1">
    <property type="nucleotide sequence ID" value="NZ_MSDU01000015.1"/>
</dbReference>
<dbReference type="GO" id="GO:0019843">
    <property type="term" value="F:rRNA binding"/>
    <property type="evidence" value="ECO:0007669"/>
    <property type="project" value="UniProtKB-UniRule"/>
</dbReference>
<reference evidence="10 11" key="1">
    <citation type="submission" date="2016-12" db="EMBL/GenBank/DDBJ databases">
        <title>Domibacillus antri genome sequencing.</title>
        <authorList>
            <person name="Verma A."/>
            <person name="Krishnamurthi S."/>
        </authorList>
    </citation>
    <scope>NUCLEOTIDE SEQUENCE [LARGE SCALE GENOMIC DNA]</scope>
    <source>
        <strain evidence="10 11">XD80</strain>
    </source>
</reference>
<dbReference type="GO" id="GO:0005524">
    <property type="term" value="F:ATP binding"/>
    <property type="evidence" value="ECO:0007669"/>
    <property type="project" value="UniProtKB-UniRule"/>
</dbReference>
<evidence type="ECO:0000256" key="1">
    <source>
        <dbReference type="ARBA" id="ARBA00022730"/>
    </source>
</evidence>
<organism evidence="10 11">
    <name type="scientific">Domibacillus antri</name>
    <dbReference type="NCBI Taxonomy" id="1714264"/>
    <lineage>
        <taxon>Bacteria</taxon>
        <taxon>Bacillati</taxon>
        <taxon>Bacillota</taxon>
        <taxon>Bacilli</taxon>
        <taxon>Bacillales</taxon>
        <taxon>Bacillaceae</taxon>
        <taxon>Domibacillus</taxon>
    </lineage>
</organism>
<dbReference type="Pfam" id="PF20297">
    <property type="entry name" value="MSSS"/>
    <property type="match status" value="1"/>
</dbReference>
<evidence type="ECO:0000313" key="10">
    <source>
        <dbReference type="EMBL" id="OLN22640.1"/>
    </source>
</evidence>
<comment type="similarity">
    <text evidence="7">Belongs to the DNA mismatch repair MutS family. MutS2 subfamily.</text>
</comment>
<keyword evidence="11" id="KW-1185">Reference proteome</keyword>
<name>A0A1Q8Q5L3_9BACI</name>
<dbReference type="Proteomes" id="UP000185568">
    <property type="component" value="Unassembled WGS sequence"/>
</dbReference>
<dbReference type="SUPFAM" id="SSF160443">
    <property type="entry name" value="SMR domain-like"/>
    <property type="match status" value="1"/>
</dbReference>
<dbReference type="GO" id="GO:0006298">
    <property type="term" value="P:mismatch repair"/>
    <property type="evidence" value="ECO:0007669"/>
    <property type="project" value="InterPro"/>
</dbReference>
<dbReference type="InterPro" id="IPR036187">
    <property type="entry name" value="DNA_mismatch_repair_MutS_sf"/>
</dbReference>
<dbReference type="CDD" id="cd03280">
    <property type="entry name" value="ABC_MutS2"/>
    <property type="match status" value="1"/>
</dbReference>
<evidence type="ECO:0000259" key="9">
    <source>
        <dbReference type="PROSITE" id="PS50828"/>
    </source>
</evidence>
<comment type="function">
    <text evidence="7">Endonuclease that is involved in the suppression of homologous recombination and thus may have a key role in the control of bacterial genetic diversity.</text>
</comment>
<accession>A0A1Q8Q5L3</accession>
<dbReference type="GO" id="GO:0016887">
    <property type="term" value="F:ATP hydrolysis activity"/>
    <property type="evidence" value="ECO:0007669"/>
    <property type="project" value="InterPro"/>
</dbReference>
<comment type="caution">
    <text evidence="10">The sequence shown here is derived from an EMBL/GenBank/DDBJ whole genome shotgun (WGS) entry which is preliminary data.</text>
</comment>
<evidence type="ECO:0000313" key="11">
    <source>
        <dbReference type="Proteomes" id="UP000185568"/>
    </source>
</evidence>
<dbReference type="InterPro" id="IPR046893">
    <property type="entry name" value="MSSS"/>
</dbReference>
<dbReference type="SUPFAM" id="SSF52540">
    <property type="entry name" value="P-loop containing nucleoside triphosphate hydrolases"/>
    <property type="match status" value="1"/>
</dbReference>
<keyword evidence="8" id="KW-0175">Coiled coil</keyword>
<keyword evidence="6 7" id="KW-0238">DNA-binding</keyword>
<dbReference type="EMBL" id="MSDU01000015">
    <property type="protein sequence ID" value="OLN22640.1"/>
    <property type="molecule type" value="Genomic_DNA"/>
</dbReference>
<evidence type="ECO:0000256" key="3">
    <source>
        <dbReference type="ARBA" id="ARBA00022801"/>
    </source>
</evidence>